<sequence>MAEIYSSAHNVMAWIGEDSSIQDGHHIFELCQALVRGPEHPWDDTLTRDHAALWEVFASRRYFTRLWIVQELVHASNIKFICGSAEIKFATLIDGMHLALVQGTFWSRALQYTDRSSTALRYQNPSSVVLQALQLVRSIDNTRRDRTISALFSNLPRSSEPDQKEQLSISCTEFGEVLYELRHLSCSDERDRVYAMMSLCSETKTTVLVDYTIDCTQVYYNLAKIIYTDDMLLVAASQHAMGVARDPELPSWIPDWRVESRKPQPQAQLDLFRELPPHCISFFSLYAPTARRKN</sequence>
<dbReference type="OrthoDB" id="2157530at2759"/>
<dbReference type="EMBL" id="LKMD01000106">
    <property type="protein sequence ID" value="PIA91527.1"/>
    <property type="molecule type" value="Genomic_DNA"/>
</dbReference>
<evidence type="ECO:0000313" key="2">
    <source>
        <dbReference type="EMBL" id="PIA91527.1"/>
    </source>
</evidence>
<accession>A0A2G5HG52</accession>
<dbReference type="AlphaFoldDB" id="A0A2G5HG52"/>
<dbReference type="PANTHER" id="PTHR24148:SF73">
    <property type="entry name" value="HET DOMAIN PROTEIN (AFU_ORTHOLOGUE AFUA_8G01020)"/>
    <property type="match status" value="1"/>
</dbReference>
<evidence type="ECO:0000259" key="1">
    <source>
        <dbReference type="Pfam" id="PF06985"/>
    </source>
</evidence>
<evidence type="ECO:0000313" key="3">
    <source>
        <dbReference type="Proteomes" id="UP000230605"/>
    </source>
</evidence>
<reference evidence="2 3" key="1">
    <citation type="submission" date="2015-10" db="EMBL/GenBank/DDBJ databases">
        <title>The cercosporin biosynthetic gene cluster was horizontally transferred to several fungal lineages and shown to be expanded in Cercospora beticola based on microsynteny with recipient genomes.</title>
        <authorList>
            <person name="De Jonge R."/>
            <person name="Ebert M.K."/>
            <person name="Suttle J.C."/>
            <person name="Jurick Ii W.M."/>
            <person name="Secor G.A."/>
            <person name="Thomma B.P."/>
            <person name="Van De Peer Y."/>
            <person name="Bolton M.D."/>
        </authorList>
    </citation>
    <scope>NUCLEOTIDE SEQUENCE [LARGE SCALE GENOMIC DNA]</scope>
    <source>
        <strain evidence="2 3">09-40</strain>
    </source>
</reference>
<feature type="domain" description="Heterokaryon incompatibility" evidence="1">
    <location>
        <begin position="1"/>
        <end position="71"/>
    </location>
</feature>
<name>A0A2G5HG52_CERBT</name>
<dbReference type="Proteomes" id="UP000230605">
    <property type="component" value="Chromosome 7"/>
</dbReference>
<protein>
    <recommendedName>
        <fullName evidence="1">Heterokaryon incompatibility domain-containing protein</fullName>
    </recommendedName>
</protein>
<gene>
    <name evidence="2" type="ORF">CB0940_09984</name>
</gene>
<dbReference type="PANTHER" id="PTHR24148">
    <property type="entry name" value="ANKYRIN REPEAT DOMAIN-CONTAINING PROTEIN 39 HOMOLOG-RELATED"/>
    <property type="match status" value="1"/>
</dbReference>
<proteinExistence type="predicted"/>
<dbReference type="InterPro" id="IPR052895">
    <property type="entry name" value="HetReg/Transcr_Mod"/>
</dbReference>
<dbReference type="Pfam" id="PF06985">
    <property type="entry name" value="HET"/>
    <property type="match status" value="1"/>
</dbReference>
<comment type="caution">
    <text evidence="2">The sequence shown here is derived from an EMBL/GenBank/DDBJ whole genome shotgun (WGS) entry which is preliminary data.</text>
</comment>
<dbReference type="InterPro" id="IPR010730">
    <property type="entry name" value="HET"/>
</dbReference>
<organism evidence="2 3">
    <name type="scientific">Cercospora beticola</name>
    <name type="common">Sugarbeet leaf spot fungus</name>
    <dbReference type="NCBI Taxonomy" id="122368"/>
    <lineage>
        <taxon>Eukaryota</taxon>
        <taxon>Fungi</taxon>
        <taxon>Dikarya</taxon>
        <taxon>Ascomycota</taxon>
        <taxon>Pezizomycotina</taxon>
        <taxon>Dothideomycetes</taxon>
        <taxon>Dothideomycetidae</taxon>
        <taxon>Mycosphaerellales</taxon>
        <taxon>Mycosphaerellaceae</taxon>
        <taxon>Cercospora</taxon>
    </lineage>
</organism>